<dbReference type="InterPro" id="IPR000791">
    <property type="entry name" value="Gpr1/Fun34/SatP-like"/>
</dbReference>
<accession>A0A9P8PCD5</accession>
<evidence type="ECO:0000313" key="8">
    <source>
        <dbReference type="EMBL" id="KAH3669206.1"/>
    </source>
</evidence>
<dbReference type="NCBIfam" id="NF038013">
    <property type="entry name" value="AceTr_1"/>
    <property type="match status" value="1"/>
</dbReference>
<proteinExistence type="inferred from homology"/>
<dbReference type="OrthoDB" id="3648309at2759"/>
<keyword evidence="4 7" id="KW-1133">Transmembrane helix</keyword>
<dbReference type="InterPro" id="IPR047622">
    <property type="entry name" value="GPR1_FUN34_YAAH"/>
</dbReference>
<dbReference type="EMBL" id="JAEUBF010001336">
    <property type="protein sequence ID" value="KAH3669206.1"/>
    <property type="molecule type" value="Genomic_DNA"/>
</dbReference>
<feature type="transmembrane region" description="Helical" evidence="7">
    <location>
        <begin position="244"/>
        <end position="261"/>
    </location>
</feature>
<comment type="subcellular location">
    <subcellularLocation>
        <location evidence="1">Membrane</location>
        <topology evidence="1">Multi-pass membrane protein</topology>
    </subcellularLocation>
</comment>
<dbReference type="Proteomes" id="UP000769528">
    <property type="component" value="Unassembled WGS sequence"/>
</dbReference>
<feature type="transmembrane region" description="Helical" evidence="7">
    <location>
        <begin position="96"/>
        <end position="113"/>
    </location>
</feature>
<dbReference type="GO" id="GO:0005886">
    <property type="term" value="C:plasma membrane"/>
    <property type="evidence" value="ECO:0007669"/>
    <property type="project" value="TreeGrafter"/>
</dbReference>
<reference evidence="8" key="2">
    <citation type="submission" date="2021-01" db="EMBL/GenBank/DDBJ databases">
        <authorList>
            <person name="Schikora-Tamarit M.A."/>
        </authorList>
    </citation>
    <scope>NUCLEOTIDE SEQUENCE</scope>
    <source>
        <strain evidence="8">CBS6341</strain>
    </source>
</reference>
<keyword evidence="3 7" id="KW-0812">Transmembrane</keyword>
<dbReference type="PANTHER" id="PTHR31123:SF3">
    <property type="entry name" value="AMMONIA TRANSPORT OUTWARD PROTEIN 3"/>
    <property type="match status" value="1"/>
</dbReference>
<dbReference type="PANTHER" id="PTHR31123">
    <property type="entry name" value="ACCUMULATION OF DYADS PROTEIN 2-RELATED"/>
    <property type="match status" value="1"/>
</dbReference>
<feature type="transmembrane region" description="Helical" evidence="7">
    <location>
        <begin position="153"/>
        <end position="175"/>
    </location>
</feature>
<evidence type="ECO:0000256" key="5">
    <source>
        <dbReference type="ARBA" id="ARBA00023136"/>
    </source>
</evidence>
<evidence type="ECO:0000256" key="7">
    <source>
        <dbReference type="SAM" id="Phobius"/>
    </source>
</evidence>
<keyword evidence="9" id="KW-1185">Reference proteome</keyword>
<gene>
    <name evidence="8" type="ORF">WICMUC_005045</name>
</gene>
<feature type="region of interest" description="Disordered" evidence="6">
    <location>
        <begin position="1"/>
        <end position="41"/>
    </location>
</feature>
<sequence length="285" mass="30890">MKNDSTQGNLEKGTQNHLAVDSNSTEYDPQSISPKHNYSNEQVQSNPILRITTSNNGDIIYLGDQAFNKRDLQNAFAGDLNPGLHTLPARPMGNPVPLGLSAFSVCCFVVSLINCNARSVTNAEVIASSALFFGGVIEAIAGFWCLIIENTFAATALGSFGGFWMGYWALLADAWGVRSSYQTEAEYGNAVGFYLSAWVIFAFLMWLCTFKATWPFFSLFLLLWVFIMLLAIGNFSGSASVTKAGGVTGLIASFIGFYIVYAGTATPANSYIIPRPLPMPFSEVV</sequence>
<reference evidence="8" key="1">
    <citation type="journal article" date="2021" name="Open Biol.">
        <title>Shared evolutionary footprints suggest mitochondrial oxidative damage underlies multiple complex I losses in fungi.</title>
        <authorList>
            <person name="Schikora-Tamarit M.A."/>
            <person name="Marcet-Houben M."/>
            <person name="Nosek J."/>
            <person name="Gabaldon T."/>
        </authorList>
    </citation>
    <scope>NUCLEOTIDE SEQUENCE</scope>
    <source>
        <strain evidence="8">CBS6341</strain>
    </source>
</reference>
<evidence type="ECO:0000313" key="9">
    <source>
        <dbReference type="Proteomes" id="UP000769528"/>
    </source>
</evidence>
<comment type="caution">
    <text evidence="8">The sequence shown here is derived from an EMBL/GenBank/DDBJ whole genome shotgun (WGS) entry which is preliminary data.</text>
</comment>
<comment type="similarity">
    <text evidence="2">Belongs to the acetate uptake transporter (AceTr) (TC 2.A.96) family.</text>
</comment>
<dbReference type="PROSITE" id="PS01114">
    <property type="entry name" value="GPR1_FUN34_YAAH"/>
    <property type="match status" value="1"/>
</dbReference>
<keyword evidence="5 7" id="KW-0472">Membrane</keyword>
<name>A0A9P8PCD5_9ASCO</name>
<evidence type="ECO:0000256" key="3">
    <source>
        <dbReference type="ARBA" id="ARBA00022692"/>
    </source>
</evidence>
<evidence type="ECO:0000256" key="2">
    <source>
        <dbReference type="ARBA" id="ARBA00005587"/>
    </source>
</evidence>
<organism evidence="8 9">
    <name type="scientific">Wickerhamomyces mucosus</name>
    <dbReference type="NCBI Taxonomy" id="1378264"/>
    <lineage>
        <taxon>Eukaryota</taxon>
        <taxon>Fungi</taxon>
        <taxon>Dikarya</taxon>
        <taxon>Ascomycota</taxon>
        <taxon>Saccharomycotina</taxon>
        <taxon>Saccharomycetes</taxon>
        <taxon>Phaffomycetales</taxon>
        <taxon>Wickerhamomycetaceae</taxon>
        <taxon>Wickerhamomyces</taxon>
    </lineage>
</organism>
<protein>
    <submittedName>
        <fullName evidence="8">Uncharacterized protein</fullName>
    </submittedName>
</protein>
<feature type="transmembrane region" description="Helical" evidence="7">
    <location>
        <begin position="187"/>
        <end position="207"/>
    </location>
</feature>
<feature type="transmembrane region" description="Helical" evidence="7">
    <location>
        <begin position="125"/>
        <end position="147"/>
    </location>
</feature>
<evidence type="ECO:0000256" key="1">
    <source>
        <dbReference type="ARBA" id="ARBA00004141"/>
    </source>
</evidence>
<dbReference type="InterPro" id="IPR051633">
    <property type="entry name" value="AceTr"/>
</dbReference>
<evidence type="ECO:0000256" key="6">
    <source>
        <dbReference type="SAM" id="MobiDB-lite"/>
    </source>
</evidence>
<dbReference type="Pfam" id="PF01184">
    <property type="entry name" value="Gpr1_Fun34_YaaH"/>
    <property type="match status" value="1"/>
</dbReference>
<dbReference type="AlphaFoldDB" id="A0A9P8PCD5"/>
<evidence type="ECO:0000256" key="4">
    <source>
        <dbReference type="ARBA" id="ARBA00022989"/>
    </source>
</evidence>
<dbReference type="GO" id="GO:0015123">
    <property type="term" value="F:acetate transmembrane transporter activity"/>
    <property type="evidence" value="ECO:0007669"/>
    <property type="project" value="TreeGrafter"/>
</dbReference>
<feature type="transmembrane region" description="Helical" evidence="7">
    <location>
        <begin position="213"/>
        <end position="232"/>
    </location>
</feature>